<accession>A0LIY9</accession>
<gene>
    <name evidence="1" type="ordered locus">Sfum_1704</name>
</gene>
<sequence length="103" mass="11763">MRFRRHEVRAAGAGDDGPLAVGFETAEDSCRHALQGRFTTARGTFLPNEVGRAEVVKKEPRVSRQTRCLRGEWRGSCRACPQNFWDKMPMLCHYRNCFRSAFG</sequence>
<dbReference type="AlphaFoldDB" id="A0LIY9"/>
<proteinExistence type="predicted"/>
<protein>
    <submittedName>
        <fullName evidence="1">Uncharacterized protein</fullName>
    </submittedName>
</protein>
<dbReference type="STRING" id="335543.Sfum_1704"/>
<dbReference type="EMBL" id="CP000478">
    <property type="protein sequence ID" value="ABK17391.1"/>
    <property type="molecule type" value="Genomic_DNA"/>
</dbReference>
<dbReference type="HOGENOM" id="CLU_2262442_0_0_7"/>
<name>A0LIY9_SYNFM</name>
<evidence type="ECO:0000313" key="1">
    <source>
        <dbReference type="EMBL" id="ABK17391.1"/>
    </source>
</evidence>
<dbReference type="Proteomes" id="UP000001784">
    <property type="component" value="Chromosome"/>
</dbReference>
<organism evidence="1 2">
    <name type="scientific">Syntrophobacter fumaroxidans (strain DSM 10017 / MPOB)</name>
    <dbReference type="NCBI Taxonomy" id="335543"/>
    <lineage>
        <taxon>Bacteria</taxon>
        <taxon>Pseudomonadati</taxon>
        <taxon>Thermodesulfobacteriota</taxon>
        <taxon>Syntrophobacteria</taxon>
        <taxon>Syntrophobacterales</taxon>
        <taxon>Syntrophobacteraceae</taxon>
        <taxon>Syntrophobacter</taxon>
    </lineage>
</organism>
<keyword evidence="2" id="KW-1185">Reference proteome</keyword>
<dbReference type="KEGG" id="sfu:Sfum_1704"/>
<dbReference type="InParanoid" id="A0LIY9"/>
<reference evidence="1 2" key="1">
    <citation type="submission" date="2006-10" db="EMBL/GenBank/DDBJ databases">
        <title>Complete sequence of Syntrophobacter fumaroxidans MPOB.</title>
        <authorList>
            <consortium name="US DOE Joint Genome Institute"/>
            <person name="Copeland A."/>
            <person name="Lucas S."/>
            <person name="Lapidus A."/>
            <person name="Barry K."/>
            <person name="Detter J.C."/>
            <person name="Glavina del Rio T."/>
            <person name="Hammon N."/>
            <person name="Israni S."/>
            <person name="Pitluck S."/>
            <person name="Goltsman E.G."/>
            <person name="Martinez M."/>
            <person name="Schmutz J."/>
            <person name="Larimer F."/>
            <person name="Land M."/>
            <person name="Hauser L."/>
            <person name="Kyrpides N."/>
            <person name="Kim E."/>
            <person name="Boone D.R."/>
            <person name="Brockman F."/>
            <person name="Culley D."/>
            <person name="Ferry J."/>
            <person name="Gunsalus R."/>
            <person name="McInerney M.J."/>
            <person name="Morrison M."/>
            <person name="Plugge C."/>
            <person name="Rohlin L."/>
            <person name="Scholten J."/>
            <person name="Sieber J."/>
            <person name="Stams A.J.M."/>
            <person name="Worm P."/>
            <person name="Henstra A.M."/>
            <person name="Richardson P."/>
        </authorList>
    </citation>
    <scope>NUCLEOTIDE SEQUENCE [LARGE SCALE GENOMIC DNA]</scope>
    <source>
        <strain evidence="2">DSM 10017 / MPOB</strain>
    </source>
</reference>
<evidence type="ECO:0000313" key="2">
    <source>
        <dbReference type="Proteomes" id="UP000001784"/>
    </source>
</evidence>